<accession>A0ABQ4MAD1</accession>
<evidence type="ECO:0008006" key="3">
    <source>
        <dbReference type="Google" id="ProtNLM"/>
    </source>
</evidence>
<comment type="caution">
    <text evidence="1">The sequence shown here is derived from an EMBL/GenBank/DDBJ whole genome shotgun (WGS) entry which is preliminary data.</text>
</comment>
<evidence type="ECO:0000313" key="2">
    <source>
        <dbReference type="Proteomes" id="UP000679992"/>
    </source>
</evidence>
<dbReference type="Proteomes" id="UP000679992">
    <property type="component" value="Unassembled WGS sequence"/>
</dbReference>
<dbReference type="EMBL" id="BOSL01000005">
    <property type="protein sequence ID" value="GIP52937.1"/>
    <property type="molecule type" value="Genomic_DNA"/>
</dbReference>
<dbReference type="RefSeq" id="WP_213654619.1">
    <property type="nucleotide sequence ID" value="NZ_BOSL01000005.1"/>
</dbReference>
<reference evidence="1 2" key="1">
    <citation type="submission" date="2021-03" db="EMBL/GenBank/DDBJ databases">
        <title>Antimicrobial resistance genes in bacteria isolated from Japanese honey, and their potential for conferring macrolide and lincosamide resistance in the American foulbrood pathogen Paenibacillus larvae.</title>
        <authorList>
            <person name="Okamoto M."/>
            <person name="Kumagai M."/>
            <person name="Kanamori H."/>
            <person name="Takamatsu D."/>
        </authorList>
    </citation>
    <scope>NUCLEOTIDE SEQUENCE [LARGE SCALE GENOMIC DNA]</scope>
    <source>
        <strain evidence="1 2">J42TS3</strain>
    </source>
</reference>
<protein>
    <recommendedName>
        <fullName evidence="3">FbpB family small basic protein</fullName>
    </recommendedName>
</protein>
<name>A0ABQ4MAD1_9BACL</name>
<proteinExistence type="predicted"/>
<organism evidence="1 2">
    <name type="scientific">Paenibacillus vini</name>
    <dbReference type="NCBI Taxonomy" id="1476024"/>
    <lineage>
        <taxon>Bacteria</taxon>
        <taxon>Bacillati</taxon>
        <taxon>Bacillota</taxon>
        <taxon>Bacilli</taxon>
        <taxon>Bacillales</taxon>
        <taxon>Paenibacillaceae</taxon>
        <taxon>Paenibacillus</taxon>
    </lineage>
</organism>
<keyword evidence="2" id="KW-1185">Reference proteome</keyword>
<evidence type="ECO:0000313" key="1">
    <source>
        <dbReference type="EMBL" id="GIP52937.1"/>
    </source>
</evidence>
<gene>
    <name evidence="1" type="ORF">J42TS3_19720</name>
</gene>
<sequence length="49" mass="6011">MPKKINRDRKMLNPNRPDMKILGLNDMFKKLHEENQRALKILRDRTKHQ</sequence>